<evidence type="ECO:0000256" key="12">
    <source>
        <dbReference type="ARBA" id="ARBA00034617"/>
    </source>
</evidence>
<comment type="caution">
    <text evidence="18">The sequence shown here is derived from an EMBL/GenBank/DDBJ whole genome shotgun (WGS) entry which is preliminary data.</text>
</comment>
<dbReference type="Gene3D" id="1.10.486.10">
    <property type="entry name" value="PCRA, domain 4"/>
    <property type="match status" value="1"/>
</dbReference>
<evidence type="ECO:0000256" key="7">
    <source>
        <dbReference type="ARBA" id="ARBA00022839"/>
    </source>
</evidence>
<organism evidence="18 19">
    <name type="scientific">Candidatus Nomurabacteria bacterium RIFCSPLOWO2_12_FULL_44_11</name>
    <dbReference type="NCBI Taxonomy" id="1801796"/>
    <lineage>
        <taxon>Bacteria</taxon>
        <taxon>Candidatus Nomuraibacteriota</taxon>
    </lineage>
</organism>
<dbReference type="PROSITE" id="PS51198">
    <property type="entry name" value="UVRD_HELICASE_ATP_BIND"/>
    <property type="match status" value="1"/>
</dbReference>
<dbReference type="GO" id="GO:0003677">
    <property type="term" value="F:DNA binding"/>
    <property type="evidence" value="ECO:0007669"/>
    <property type="project" value="UniProtKB-KW"/>
</dbReference>
<dbReference type="GO" id="GO:0000725">
    <property type="term" value="P:recombinational repair"/>
    <property type="evidence" value="ECO:0007669"/>
    <property type="project" value="TreeGrafter"/>
</dbReference>
<evidence type="ECO:0000313" key="18">
    <source>
        <dbReference type="EMBL" id="OGJ02377.1"/>
    </source>
</evidence>
<keyword evidence="4" id="KW-0227">DNA damage</keyword>
<name>A0A1F6Y7M5_9BACT</name>
<dbReference type="EMBL" id="MFVU01000004">
    <property type="protein sequence ID" value="OGJ02377.1"/>
    <property type="molecule type" value="Genomic_DNA"/>
</dbReference>
<evidence type="ECO:0000256" key="5">
    <source>
        <dbReference type="ARBA" id="ARBA00022801"/>
    </source>
</evidence>
<evidence type="ECO:0000256" key="4">
    <source>
        <dbReference type="ARBA" id="ARBA00022763"/>
    </source>
</evidence>
<feature type="domain" description="UvrD-like helicase ATP-binding" evidence="16">
    <location>
        <begin position="8"/>
        <end position="315"/>
    </location>
</feature>
<evidence type="ECO:0000256" key="11">
    <source>
        <dbReference type="ARBA" id="ARBA00023235"/>
    </source>
</evidence>
<dbReference type="GO" id="GO:0043138">
    <property type="term" value="F:3'-5' DNA helicase activity"/>
    <property type="evidence" value="ECO:0007669"/>
    <property type="project" value="UniProtKB-EC"/>
</dbReference>
<keyword evidence="11" id="KW-0413">Isomerase</keyword>
<dbReference type="EC" id="5.6.2.4" evidence="13"/>
<evidence type="ECO:0000256" key="9">
    <source>
        <dbReference type="ARBA" id="ARBA00023125"/>
    </source>
</evidence>
<dbReference type="InterPro" id="IPR000212">
    <property type="entry name" value="DNA_helicase_UvrD/REP"/>
</dbReference>
<evidence type="ECO:0000256" key="1">
    <source>
        <dbReference type="ARBA" id="ARBA00009922"/>
    </source>
</evidence>
<keyword evidence="2" id="KW-0540">Nuclease</keyword>
<comment type="catalytic activity">
    <reaction evidence="12">
        <text>Couples ATP hydrolysis with the unwinding of duplex DNA by translocating in the 3'-5' direction.</text>
        <dbReference type="EC" id="5.6.2.4"/>
    </reaction>
</comment>
<feature type="binding site" evidence="15">
    <location>
        <begin position="29"/>
        <end position="36"/>
    </location>
    <ligand>
        <name>ATP</name>
        <dbReference type="ChEBI" id="CHEBI:30616"/>
    </ligand>
</feature>
<evidence type="ECO:0000256" key="6">
    <source>
        <dbReference type="ARBA" id="ARBA00022806"/>
    </source>
</evidence>
<dbReference type="PANTHER" id="PTHR11070:SF2">
    <property type="entry name" value="ATP-DEPENDENT DNA HELICASE SRS2"/>
    <property type="match status" value="1"/>
</dbReference>
<dbReference type="PANTHER" id="PTHR11070">
    <property type="entry name" value="UVRD / RECB / PCRA DNA HELICASE FAMILY MEMBER"/>
    <property type="match status" value="1"/>
</dbReference>
<keyword evidence="10" id="KW-0234">DNA repair</keyword>
<comment type="similarity">
    <text evidence="1">Belongs to the helicase family. UvrD subfamily.</text>
</comment>
<dbReference type="InterPro" id="IPR011604">
    <property type="entry name" value="PDDEXK-like_dom_sf"/>
</dbReference>
<keyword evidence="8 15" id="KW-0067">ATP-binding</keyword>
<dbReference type="Gene3D" id="1.10.10.160">
    <property type="match status" value="1"/>
</dbReference>
<dbReference type="Pfam" id="PF13361">
    <property type="entry name" value="UvrD_C"/>
    <property type="match status" value="2"/>
</dbReference>
<dbReference type="GO" id="GO:0004527">
    <property type="term" value="F:exonuclease activity"/>
    <property type="evidence" value="ECO:0007669"/>
    <property type="project" value="UniProtKB-KW"/>
</dbReference>
<evidence type="ECO:0000256" key="13">
    <source>
        <dbReference type="ARBA" id="ARBA00034808"/>
    </source>
</evidence>
<keyword evidence="7" id="KW-0269">Exonuclease</keyword>
<reference evidence="18 19" key="1">
    <citation type="journal article" date="2016" name="Nat. Commun.">
        <title>Thousands of microbial genomes shed light on interconnected biogeochemical processes in an aquifer system.</title>
        <authorList>
            <person name="Anantharaman K."/>
            <person name="Brown C.T."/>
            <person name="Hug L.A."/>
            <person name="Sharon I."/>
            <person name="Castelle C.J."/>
            <person name="Probst A.J."/>
            <person name="Thomas B.C."/>
            <person name="Singh A."/>
            <person name="Wilkins M.J."/>
            <person name="Karaoz U."/>
            <person name="Brodie E.L."/>
            <person name="Williams K.H."/>
            <person name="Hubbard S.S."/>
            <person name="Banfield J.F."/>
        </authorList>
    </citation>
    <scope>NUCLEOTIDE SEQUENCE [LARGE SCALE GENOMIC DNA]</scope>
</reference>
<dbReference type="Proteomes" id="UP000178645">
    <property type="component" value="Unassembled WGS sequence"/>
</dbReference>
<evidence type="ECO:0000256" key="10">
    <source>
        <dbReference type="ARBA" id="ARBA00023204"/>
    </source>
</evidence>
<keyword evidence="6 15" id="KW-0347">Helicase</keyword>
<sequence>MTFDKEYKKLNKAQREAVETLTGPVMVVAGPGTGKTQVLSMRIANILNKTDIKADAILCLTFTNSAVDAMKARLKQYIGEAGEEVNVSTFHSFGMQIIEKYYPALGLNIAPKLLDDADTAILFDEVLGSNDWEYLRPRANRSRYFSDLRSLISLLKRERITSNFFLSELEQEIKTLRQSTLKKDFQKIESLERSREVIRFFNQYEKTKREKNVLDYDDVLENLVKIMEISLDAAFDMREKYLYVLVDEHQDSSRVQNEFLATVWGKVEGADIFVVGDDRQLIYGFSGASIDHFQGFKRTWKDAKLITLVDNYRSTQVILDASHALLQSIMTTDKLKSQNMEHHPIRLLEAKSPEDEILAATLDIKEKIKEGVKAGDCAILVPKNAEVRSALAILHENNLPVSALDALNLFEQEEAIEFLRVLKIISDPDDTTTLPRSFFDKSSGITPLEAHVYIASHNESKTVKIWLEKLSKWQETAKNTNLVKLLEIIGKVLFNKESNKLVSGKEILSTILALAEKEKAKNKNITLKEFVPFIERLQSYDEHIPLIMKEKDGIKVLTLHSAKGLEFDYVWIAHMDEGGLSGGKKAGFVLPEAIAEKVIERDVDRVKRKLYVAITRAKRFCTLSYARYSNRGTEQEVAKIIADLPEEVFSRRKVKDSRPSRVKRKNYSSELVKLVSEKYKDRNVSASLLNNFFECPWKWYFRNLLQLLEEKSESLEFGSAVHKAIDKILSTKGGSASGGNITKMIAGLGLDKEVARIVSRWAEKRLPEIAEKRENEKSVSMKDKRFPHLNIYGKIDLVEHLSPQELRVTDFKTGSVRKKSDIEKLDKEGRMSGNLRQLTMYSYLLENTSKMHVRKSRLEFLEAKNPKESIYDRVITPTEIELLVKDIEDYDELIKSGKWSERSCYYNSYGKNTVCEYCKLAEIYK</sequence>
<dbReference type="InterPro" id="IPR027417">
    <property type="entry name" value="P-loop_NTPase"/>
</dbReference>
<dbReference type="Pfam" id="PF12705">
    <property type="entry name" value="PDDEXK_1"/>
    <property type="match status" value="1"/>
</dbReference>
<evidence type="ECO:0000259" key="16">
    <source>
        <dbReference type="PROSITE" id="PS51198"/>
    </source>
</evidence>
<dbReference type="SUPFAM" id="SSF52540">
    <property type="entry name" value="P-loop containing nucleoside triphosphate hydrolases"/>
    <property type="match status" value="1"/>
</dbReference>
<dbReference type="Pfam" id="PF00580">
    <property type="entry name" value="UvrD-helicase"/>
    <property type="match status" value="1"/>
</dbReference>
<evidence type="ECO:0000256" key="2">
    <source>
        <dbReference type="ARBA" id="ARBA00022722"/>
    </source>
</evidence>
<dbReference type="CDD" id="cd17932">
    <property type="entry name" value="DEXQc_UvrD"/>
    <property type="match status" value="1"/>
</dbReference>
<evidence type="ECO:0000259" key="17">
    <source>
        <dbReference type="PROSITE" id="PS51217"/>
    </source>
</evidence>
<feature type="domain" description="UvrD-like helicase C-terminal" evidence="17">
    <location>
        <begin position="314"/>
        <end position="564"/>
    </location>
</feature>
<dbReference type="InterPro" id="IPR013986">
    <property type="entry name" value="DExx_box_DNA_helicase_dom_sf"/>
</dbReference>
<dbReference type="InterPro" id="IPR014016">
    <property type="entry name" value="UvrD-like_ATP-bd"/>
</dbReference>
<keyword evidence="9" id="KW-0238">DNA-binding</keyword>
<keyword evidence="5 15" id="KW-0378">Hydrolase</keyword>
<keyword evidence="3 15" id="KW-0547">Nucleotide-binding</keyword>
<evidence type="ECO:0000256" key="3">
    <source>
        <dbReference type="ARBA" id="ARBA00022741"/>
    </source>
</evidence>
<dbReference type="InterPro" id="IPR038726">
    <property type="entry name" value="PDDEXK_AddAB-type"/>
</dbReference>
<evidence type="ECO:0000256" key="14">
    <source>
        <dbReference type="ARBA" id="ARBA00048988"/>
    </source>
</evidence>
<accession>A0A1F6Y7M5</accession>
<gene>
    <name evidence="18" type="ORF">A3G53_00255</name>
</gene>
<dbReference type="Gene3D" id="3.90.320.10">
    <property type="match status" value="1"/>
</dbReference>
<dbReference type="Gene3D" id="3.40.50.300">
    <property type="entry name" value="P-loop containing nucleotide triphosphate hydrolases"/>
    <property type="match status" value="2"/>
</dbReference>
<evidence type="ECO:0000256" key="8">
    <source>
        <dbReference type="ARBA" id="ARBA00022840"/>
    </source>
</evidence>
<evidence type="ECO:0000256" key="15">
    <source>
        <dbReference type="PROSITE-ProRule" id="PRU00560"/>
    </source>
</evidence>
<evidence type="ECO:0000313" key="19">
    <source>
        <dbReference type="Proteomes" id="UP000178645"/>
    </source>
</evidence>
<dbReference type="InterPro" id="IPR014017">
    <property type="entry name" value="DNA_helicase_UvrD-like_C"/>
</dbReference>
<dbReference type="GO" id="GO:0005524">
    <property type="term" value="F:ATP binding"/>
    <property type="evidence" value="ECO:0007669"/>
    <property type="project" value="UniProtKB-UniRule"/>
</dbReference>
<protein>
    <recommendedName>
        <fullName evidence="13">DNA 3'-5' helicase</fullName>
        <ecNumber evidence="13">5.6.2.4</ecNumber>
    </recommendedName>
</protein>
<dbReference type="PROSITE" id="PS51217">
    <property type="entry name" value="UVRD_HELICASE_CTER"/>
    <property type="match status" value="1"/>
</dbReference>
<proteinExistence type="inferred from homology"/>
<dbReference type="AlphaFoldDB" id="A0A1F6Y7M5"/>
<comment type="catalytic activity">
    <reaction evidence="14">
        <text>ATP + H2O = ADP + phosphate + H(+)</text>
        <dbReference type="Rhea" id="RHEA:13065"/>
        <dbReference type="ChEBI" id="CHEBI:15377"/>
        <dbReference type="ChEBI" id="CHEBI:15378"/>
        <dbReference type="ChEBI" id="CHEBI:30616"/>
        <dbReference type="ChEBI" id="CHEBI:43474"/>
        <dbReference type="ChEBI" id="CHEBI:456216"/>
        <dbReference type="EC" id="5.6.2.4"/>
    </reaction>
</comment>